<evidence type="ECO:0000256" key="1">
    <source>
        <dbReference type="SAM" id="MobiDB-lite"/>
    </source>
</evidence>
<feature type="compositionally biased region" description="Basic and acidic residues" evidence="1">
    <location>
        <begin position="94"/>
        <end position="103"/>
    </location>
</feature>
<accession>A0ABQ6M5X4</accession>
<proteinExistence type="predicted"/>
<organism evidence="2 3">
    <name type="scientific">Tetraparma gracilis</name>
    <dbReference type="NCBI Taxonomy" id="2962635"/>
    <lineage>
        <taxon>Eukaryota</taxon>
        <taxon>Sar</taxon>
        <taxon>Stramenopiles</taxon>
        <taxon>Ochrophyta</taxon>
        <taxon>Bolidophyceae</taxon>
        <taxon>Parmales</taxon>
        <taxon>Triparmaceae</taxon>
        <taxon>Tetraparma</taxon>
    </lineage>
</organism>
<evidence type="ECO:0000313" key="2">
    <source>
        <dbReference type="EMBL" id="GMI20173.1"/>
    </source>
</evidence>
<comment type="caution">
    <text evidence="2">The sequence shown here is derived from an EMBL/GenBank/DDBJ whole genome shotgun (WGS) entry which is preliminary data.</text>
</comment>
<dbReference type="Proteomes" id="UP001165060">
    <property type="component" value="Unassembled WGS sequence"/>
</dbReference>
<sequence>PPARIADISKNPRAGLNFPQFVDCICRLGLVGYASGTWADMFPSSLEKVHAVFLTHLGLLDSSLLQANIHGHQKSQGVSKAKFEGMSKLTKSSTVKDLKGGERSRRRSQSVQATLLRTRSSSMIVGGTNS</sequence>
<gene>
    <name evidence="2" type="ORF">TeGR_g2310</name>
</gene>
<feature type="region of interest" description="Disordered" evidence="1">
    <location>
        <begin position="90"/>
        <end position="113"/>
    </location>
</feature>
<dbReference type="EMBL" id="BRYB01005079">
    <property type="protein sequence ID" value="GMI20173.1"/>
    <property type="molecule type" value="Genomic_DNA"/>
</dbReference>
<protein>
    <submittedName>
        <fullName evidence="2">Uncharacterized protein</fullName>
    </submittedName>
</protein>
<name>A0ABQ6M5X4_9STRA</name>
<reference evidence="2 3" key="1">
    <citation type="journal article" date="2023" name="Commun. Biol.">
        <title>Genome analysis of Parmales, the sister group of diatoms, reveals the evolutionary specialization of diatoms from phago-mixotrophs to photoautotrophs.</title>
        <authorList>
            <person name="Ban H."/>
            <person name="Sato S."/>
            <person name="Yoshikawa S."/>
            <person name="Yamada K."/>
            <person name="Nakamura Y."/>
            <person name="Ichinomiya M."/>
            <person name="Sato N."/>
            <person name="Blanc-Mathieu R."/>
            <person name="Endo H."/>
            <person name="Kuwata A."/>
            <person name="Ogata H."/>
        </authorList>
    </citation>
    <scope>NUCLEOTIDE SEQUENCE [LARGE SCALE GENOMIC DNA]</scope>
</reference>
<feature type="non-terminal residue" evidence="2">
    <location>
        <position position="1"/>
    </location>
</feature>
<evidence type="ECO:0000313" key="3">
    <source>
        <dbReference type="Proteomes" id="UP001165060"/>
    </source>
</evidence>
<keyword evidence="3" id="KW-1185">Reference proteome</keyword>